<proteinExistence type="predicted"/>
<dbReference type="GeneID" id="5982817"/>
<protein>
    <submittedName>
        <fullName evidence="1">Uncharacterized protein</fullName>
    </submittedName>
</protein>
<gene>
    <name evidence="1" type="ORF">SNOG_15749</name>
</gene>
<dbReference type="RefSeq" id="XP_001805887.1">
    <property type="nucleotide sequence ID" value="XM_001805835.1"/>
</dbReference>
<dbReference type="KEGG" id="pno:SNOG_15749"/>
<organism evidence="1 2">
    <name type="scientific">Phaeosphaeria nodorum (strain SN15 / ATCC MYA-4574 / FGSC 10173)</name>
    <name type="common">Glume blotch fungus</name>
    <name type="synonym">Parastagonospora nodorum</name>
    <dbReference type="NCBI Taxonomy" id="321614"/>
    <lineage>
        <taxon>Eukaryota</taxon>
        <taxon>Fungi</taxon>
        <taxon>Dikarya</taxon>
        <taxon>Ascomycota</taxon>
        <taxon>Pezizomycotina</taxon>
        <taxon>Dothideomycetes</taxon>
        <taxon>Pleosporomycetidae</taxon>
        <taxon>Pleosporales</taxon>
        <taxon>Pleosporineae</taxon>
        <taxon>Phaeosphaeriaceae</taxon>
        <taxon>Parastagonospora</taxon>
    </lineage>
</organism>
<reference evidence="2" key="1">
    <citation type="journal article" date="2007" name="Plant Cell">
        <title>Dothideomycete-plant interactions illuminated by genome sequencing and EST analysis of the wheat pathogen Stagonospora nodorum.</title>
        <authorList>
            <person name="Hane J.K."/>
            <person name="Lowe R.G."/>
            <person name="Solomon P.S."/>
            <person name="Tan K.C."/>
            <person name="Schoch C.L."/>
            <person name="Spatafora J.W."/>
            <person name="Crous P.W."/>
            <person name="Kodira C."/>
            <person name="Birren B.W."/>
            <person name="Galagan J.E."/>
            <person name="Torriani S.F."/>
            <person name="McDonald B.A."/>
            <person name="Oliver R.P."/>
        </authorList>
    </citation>
    <scope>NUCLEOTIDE SEQUENCE [LARGE SCALE GENOMIC DNA]</scope>
    <source>
        <strain evidence="2">SN15 / ATCC MYA-4574 / FGSC 10173</strain>
    </source>
</reference>
<evidence type="ECO:0000313" key="2">
    <source>
        <dbReference type="Proteomes" id="UP000001055"/>
    </source>
</evidence>
<accession>Q0TXJ3</accession>
<name>Q0TXJ3_PHANO</name>
<sequence length="52" mass="5554">MTAILQSPFGTFQGKQSDGITQYLGIKYASVKDQLSPPELTDISGSGLAHQQ</sequence>
<dbReference type="InParanoid" id="Q0TXJ3"/>
<dbReference type="Proteomes" id="UP000001055">
    <property type="component" value="Unassembled WGS sequence"/>
</dbReference>
<evidence type="ECO:0000313" key="1">
    <source>
        <dbReference type="EMBL" id="EAT76844.1"/>
    </source>
</evidence>
<dbReference type="VEuPathDB" id="FungiDB:JI435_157480"/>
<dbReference type="AlphaFoldDB" id="Q0TXJ3"/>
<dbReference type="EMBL" id="CH445364">
    <property type="protein sequence ID" value="EAT76844.1"/>
    <property type="molecule type" value="Genomic_DNA"/>
</dbReference>